<sequence>MFMKLQKTYFEKVVPLLKKELSEDNINALPRLEKIIVNVGIGSMHTKQGIKDFSGIEKNIAAMTGQRPVTIQARKSVSNFKLREGTPNGMKVTLRGERMYDFLSKLINIALPRVRDFRGVTIKSFDPKGNYSMGMKENIVFPEIKLEEDGKQFGLEITIVIKNSDPEKSALLLRHFRFPFKEKPLN</sequence>
<dbReference type="InterPro" id="IPR031309">
    <property type="entry name" value="Ribosomal_uL5_C"/>
</dbReference>
<feature type="domain" description="Large ribosomal subunit protein uL5 N-terminal" evidence="7">
    <location>
        <begin position="25"/>
        <end position="83"/>
    </location>
</feature>
<dbReference type="GO" id="GO:0005840">
    <property type="term" value="C:ribosome"/>
    <property type="evidence" value="ECO:0007669"/>
    <property type="project" value="UniProtKB-KW"/>
</dbReference>
<keyword evidence="2 5" id="KW-0689">Ribosomal protein</keyword>
<keyword evidence="3 5" id="KW-0687">Ribonucleoprotein</keyword>
<dbReference type="PANTHER" id="PTHR11994">
    <property type="entry name" value="60S RIBOSOMAL PROTEIN L11-RELATED"/>
    <property type="match status" value="1"/>
</dbReference>
<evidence type="ECO:0000313" key="9">
    <source>
        <dbReference type="EMBL" id="OGC81397.1"/>
    </source>
</evidence>
<comment type="caution">
    <text evidence="9">The sequence shown here is derived from an EMBL/GenBank/DDBJ whole genome shotgun (WGS) entry which is preliminary data.</text>
</comment>
<feature type="domain" description="Large ribosomal subunit protein uL5 C-terminal" evidence="8">
    <location>
        <begin position="88"/>
        <end position="180"/>
    </location>
</feature>
<dbReference type="SUPFAM" id="SSF55282">
    <property type="entry name" value="RL5-like"/>
    <property type="match status" value="1"/>
</dbReference>
<dbReference type="Pfam" id="PF00281">
    <property type="entry name" value="Ribosomal_L5"/>
    <property type="match status" value="1"/>
</dbReference>
<evidence type="ECO:0000256" key="6">
    <source>
        <dbReference type="RuleBase" id="RU003930"/>
    </source>
</evidence>
<organism evidence="9 10">
    <name type="scientific">Candidatus Abawacabacteria bacterium RBG_16_42_10</name>
    <dbReference type="NCBI Taxonomy" id="1817814"/>
    <lineage>
        <taxon>Bacteria</taxon>
        <taxon>Candidatus Abawacaibacteriota</taxon>
    </lineage>
</organism>
<proteinExistence type="inferred from homology"/>
<dbReference type="Pfam" id="PF00673">
    <property type="entry name" value="Ribosomal_L5_C"/>
    <property type="match status" value="1"/>
</dbReference>
<reference evidence="9 10" key="1">
    <citation type="journal article" date="2016" name="Nat. Commun.">
        <title>Thousands of microbial genomes shed light on interconnected biogeochemical processes in an aquifer system.</title>
        <authorList>
            <person name="Anantharaman K."/>
            <person name="Brown C.T."/>
            <person name="Hug L.A."/>
            <person name="Sharon I."/>
            <person name="Castelle C.J."/>
            <person name="Probst A.J."/>
            <person name="Thomas B.C."/>
            <person name="Singh A."/>
            <person name="Wilkins M.J."/>
            <person name="Karaoz U."/>
            <person name="Brodie E.L."/>
            <person name="Williams K.H."/>
            <person name="Hubbard S.S."/>
            <person name="Banfield J.F."/>
        </authorList>
    </citation>
    <scope>NUCLEOTIDE SEQUENCE [LARGE SCALE GENOMIC DNA]</scope>
</reference>
<comment type="function">
    <text evidence="5">This is 1 of the proteins that bind and probably mediate the attachment of the 5S RNA into the large ribosomal subunit, where it forms part of the central protuberance. In the 70S ribosome it contacts protein S13 of the 30S subunit (bridge B1b), connecting the 2 subunits; this bridge is implicated in subunit movement. Contacts the P site tRNA; the 5S rRNA and some of its associated proteins might help stabilize positioning of ribosome-bound tRNAs.</text>
</comment>
<dbReference type="FunFam" id="3.30.1440.10:FF:000001">
    <property type="entry name" value="50S ribosomal protein L5"/>
    <property type="match status" value="1"/>
</dbReference>
<dbReference type="InterPro" id="IPR031310">
    <property type="entry name" value="Ribosomal_uL5_N"/>
</dbReference>
<dbReference type="GO" id="GO:0000049">
    <property type="term" value="F:tRNA binding"/>
    <property type="evidence" value="ECO:0007669"/>
    <property type="project" value="UniProtKB-UniRule"/>
</dbReference>
<dbReference type="InterPro" id="IPR022803">
    <property type="entry name" value="Ribosomal_uL5_dom_sf"/>
</dbReference>
<dbReference type="GO" id="GO:0006412">
    <property type="term" value="P:translation"/>
    <property type="evidence" value="ECO:0007669"/>
    <property type="project" value="UniProtKB-UniRule"/>
</dbReference>
<dbReference type="NCBIfam" id="NF000585">
    <property type="entry name" value="PRK00010.1"/>
    <property type="match status" value="1"/>
</dbReference>
<keyword evidence="5" id="KW-0694">RNA-binding</keyword>
<evidence type="ECO:0000256" key="3">
    <source>
        <dbReference type="ARBA" id="ARBA00023274"/>
    </source>
</evidence>
<dbReference type="AlphaFoldDB" id="A0A1F4XI44"/>
<dbReference type="HAMAP" id="MF_01333_B">
    <property type="entry name" value="Ribosomal_uL5_B"/>
    <property type="match status" value="1"/>
</dbReference>
<dbReference type="GO" id="GO:0003735">
    <property type="term" value="F:structural constituent of ribosome"/>
    <property type="evidence" value="ECO:0007669"/>
    <property type="project" value="InterPro"/>
</dbReference>
<keyword evidence="5" id="KW-0699">rRNA-binding</keyword>
<comment type="similarity">
    <text evidence="1 5 6">Belongs to the universal ribosomal protein uL5 family.</text>
</comment>
<dbReference type="GO" id="GO:1990904">
    <property type="term" value="C:ribonucleoprotein complex"/>
    <property type="evidence" value="ECO:0007669"/>
    <property type="project" value="UniProtKB-KW"/>
</dbReference>
<dbReference type="InterPro" id="IPR020930">
    <property type="entry name" value="Ribosomal_uL5_bac-type"/>
</dbReference>
<evidence type="ECO:0000313" key="10">
    <source>
        <dbReference type="Proteomes" id="UP000177614"/>
    </source>
</evidence>
<dbReference type="GO" id="GO:0019843">
    <property type="term" value="F:rRNA binding"/>
    <property type="evidence" value="ECO:0007669"/>
    <property type="project" value="UniProtKB-UniRule"/>
</dbReference>
<evidence type="ECO:0000256" key="5">
    <source>
        <dbReference type="HAMAP-Rule" id="MF_01333"/>
    </source>
</evidence>
<dbReference type="Gene3D" id="3.30.1440.10">
    <property type="match status" value="1"/>
</dbReference>
<evidence type="ECO:0000256" key="4">
    <source>
        <dbReference type="ARBA" id="ARBA00035245"/>
    </source>
</evidence>
<protein>
    <recommendedName>
        <fullName evidence="4 5">Large ribosomal subunit protein uL5</fullName>
    </recommendedName>
</protein>
<evidence type="ECO:0000259" key="8">
    <source>
        <dbReference type="Pfam" id="PF00673"/>
    </source>
</evidence>
<evidence type="ECO:0000259" key="7">
    <source>
        <dbReference type="Pfam" id="PF00281"/>
    </source>
</evidence>
<name>A0A1F4XI44_9BACT</name>
<dbReference type="EMBL" id="MEWR01000027">
    <property type="protein sequence ID" value="OGC81397.1"/>
    <property type="molecule type" value="Genomic_DNA"/>
</dbReference>
<accession>A0A1F4XI44</accession>
<dbReference type="InterPro" id="IPR002132">
    <property type="entry name" value="Ribosomal_uL5"/>
</dbReference>
<dbReference type="STRING" id="1817814.A2V81_04035"/>
<gene>
    <name evidence="5" type="primary">rplE</name>
    <name evidence="9" type="ORF">A2V81_04035</name>
</gene>
<keyword evidence="5" id="KW-0820">tRNA-binding</keyword>
<evidence type="ECO:0000256" key="2">
    <source>
        <dbReference type="ARBA" id="ARBA00022980"/>
    </source>
</evidence>
<evidence type="ECO:0000256" key="1">
    <source>
        <dbReference type="ARBA" id="ARBA00008553"/>
    </source>
</evidence>
<dbReference type="Proteomes" id="UP000177614">
    <property type="component" value="Unassembled WGS sequence"/>
</dbReference>
<dbReference type="PIRSF" id="PIRSF002161">
    <property type="entry name" value="Ribosomal_L5"/>
    <property type="match status" value="1"/>
</dbReference>
<comment type="subunit">
    <text evidence="5">Part of the 50S ribosomal subunit; part of the 5S rRNA/L5/L18/L25 subcomplex. Contacts the 5S rRNA and the P site tRNA. Forms a bridge to the 30S subunit in the 70S ribosome.</text>
</comment>